<gene>
    <name evidence="1" type="ORF">XNOV1_A027007</name>
</gene>
<reference evidence="1" key="1">
    <citation type="submission" date="2023-08" db="EMBL/GenBank/DDBJ databases">
        <authorList>
            <person name="Alioto T."/>
            <person name="Alioto T."/>
            <person name="Gomez Garrido J."/>
        </authorList>
    </citation>
    <scope>NUCLEOTIDE SEQUENCE</scope>
</reference>
<dbReference type="Proteomes" id="UP001178508">
    <property type="component" value="Chromosome 21"/>
</dbReference>
<accession>A0AAV1HCA9</accession>
<evidence type="ECO:0000313" key="2">
    <source>
        <dbReference type="Proteomes" id="UP001178508"/>
    </source>
</evidence>
<evidence type="ECO:0000313" key="1">
    <source>
        <dbReference type="EMBL" id="CAJ1083458.1"/>
    </source>
</evidence>
<sequence length="69" mass="7911">MYSGNGDITCRQTDEDKRRRHLERFPPIGGEIQTSHQKLQHQAVISSQLSGRLHLLHLQVALPPLLREC</sequence>
<protein>
    <submittedName>
        <fullName evidence="1">Uncharacterized protein</fullName>
    </submittedName>
</protein>
<proteinExistence type="predicted"/>
<keyword evidence="2" id="KW-1185">Reference proteome</keyword>
<organism evidence="1 2">
    <name type="scientific">Xyrichtys novacula</name>
    <name type="common">Pearly razorfish</name>
    <name type="synonym">Hemipteronotus novacula</name>
    <dbReference type="NCBI Taxonomy" id="13765"/>
    <lineage>
        <taxon>Eukaryota</taxon>
        <taxon>Metazoa</taxon>
        <taxon>Chordata</taxon>
        <taxon>Craniata</taxon>
        <taxon>Vertebrata</taxon>
        <taxon>Euteleostomi</taxon>
        <taxon>Actinopterygii</taxon>
        <taxon>Neopterygii</taxon>
        <taxon>Teleostei</taxon>
        <taxon>Neoteleostei</taxon>
        <taxon>Acanthomorphata</taxon>
        <taxon>Eupercaria</taxon>
        <taxon>Labriformes</taxon>
        <taxon>Labridae</taxon>
        <taxon>Xyrichtys</taxon>
    </lineage>
</organism>
<name>A0AAV1HCA9_XYRNO</name>
<dbReference type="EMBL" id="OY660884">
    <property type="protein sequence ID" value="CAJ1083458.1"/>
    <property type="molecule type" value="Genomic_DNA"/>
</dbReference>
<dbReference type="AlphaFoldDB" id="A0AAV1HCA9"/>